<evidence type="ECO:0000313" key="1">
    <source>
        <dbReference type="EMBL" id="KKK99760.1"/>
    </source>
</evidence>
<organism evidence="1">
    <name type="scientific">marine sediment metagenome</name>
    <dbReference type="NCBI Taxonomy" id="412755"/>
    <lineage>
        <taxon>unclassified sequences</taxon>
        <taxon>metagenomes</taxon>
        <taxon>ecological metagenomes</taxon>
    </lineage>
</organism>
<protein>
    <submittedName>
        <fullName evidence="1">Uncharacterized protein</fullName>
    </submittedName>
</protein>
<sequence>MKFLRFISKEYPGGVFAVVE</sequence>
<reference evidence="1" key="1">
    <citation type="journal article" date="2015" name="Nature">
        <title>Complex archaea that bridge the gap between prokaryotes and eukaryotes.</title>
        <authorList>
            <person name="Spang A."/>
            <person name="Saw J.H."/>
            <person name="Jorgensen S.L."/>
            <person name="Zaremba-Niedzwiedzka K."/>
            <person name="Martijn J."/>
            <person name="Lind A.E."/>
            <person name="van Eijk R."/>
            <person name="Schleper C."/>
            <person name="Guy L."/>
            <person name="Ettema T.J."/>
        </authorList>
    </citation>
    <scope>NUCLEOTIDE SEQUENCE</scope>
</reference>
<gene>
    <name evidence="1" type="ORF">LCGC14_2629540</name>
</gene>
<dbReference type="AlphaFoldDB" id="A0A0F9ANA6"/>
<dbReference type="EMBL" id="LAZR01045066">
    <property type="protein sequence ID" value="KKK99760.1"/>
    <property type="molecule type" value="Genomic_DNA"/>
</dbReference>
<name>A0A0F9ANA6_9ZZZZ</name>
<accession>A0A0F9ANA6</accession>
<feature type="non-terminal residue" evidence="1">
    <location>
        <position position="20"/>
    </location>
</feature>
<comment type="caution">
    <text evidence="1">The sequence shown here is derived from an EMBL/GenBank/DDBJ whole genome shotgun (WGS) entry which is preliminary data.</text>
</comment>
<proteinExistence type="predicted"/>